<organism evidence="1 2">
    <name type="scientific">Caldimonas brevitalea</name>
    <dbReference type="NCBI Taxonomy" id="413882"/>
    <lineage>
        <taxon>Bacteria</taxon>
        <taxon>Pseudomonadati</taxon>
        <taxon>Pseudomonadota</taxon>
        <taxon>Betaproteobacteria</taxon>
        <taxon>Burkholderiales</taxon>
        <taxon>Sphaerotilaceae</taxon>
        <taxon>Caldimonas</taxon>
    </lineage>
</organism>
<sequence>MTATTVQLHVAAPRTAPRGAAALAHVFAAVLTGAERGVSALGRVFRREPSPYESVQAVLEMARDYERSQPGFAADLRAAACRFDGDFDR</sequence>
<dbReference type="Proteomes" id="UP000035352">
    <property type="component" value="Chromosome"/>
</dbReference>
<protein>
    <submittedName>
        <fullName evidence="1">Uncharacterized protein</fullName>
    </submittedName>
</protein>
<gene>
    <name evidence="1" type="ORF">AAW51_5467</name>
</gene>
<evidence type="ECO:0000313" key="2">
    <source>
        <dbReference type="Proteomes" id="UP000035352"/>
    </source>
</evidence>
<name>A0A0G3BVV2_9BURK</name>
<evidence type="ECO:0000313" key="1">
    <source>
        <dbReference type="EMBL" id="AKJ32158.1"/>
    </source>
</evidence>
<dbReference type="KEGG" id="pbh:AAW51_5467"/>
<dbReference type="STRING" id="413882.AAW51_5467"/>
<reference evidence="1 2" key="1">
    <citation type="submission" date="2015-05" db="EMBL/GenBank/DDBJ databases">
        <authorList>
            <person name="Tang B."/>
            <person name="Yu Y."/>
        </authorList>
    </citation>
    <scope>NUCLEOTIDE SEQUENCE [LARGE SCALE GENOMIC DNA]</scope>
    <source>
        <strain evidence="1 2">DSM 7029</strain>
    </source>
</reference>
<keyword evidence="2" id="KW-1185">Reference proteome</keyword>
<dbReference type="EMBL" id="CP011371">
    <property type="protein sequence ID" value="AKJ32158.1"/>
    <property type="molecule type" value="Genomic_DNA"/>
</dbReference>
<accession>A0A0G3BVV2</accession>
<dbReference type="RefSeq" id="WP_047197125.1">
    <property type="nucleotide sequence ID" value="NZ_CP011371.1"/>
</dbReference>
<dbReference type="AlphaFoldDB" id="A0A0G3BVV2"/>
<proteinExistence type="predicted"/>
<dbReference type="OrthoDB" id="8913124at2"/>